<comment type="caution">
    <text evidence="1">The sequence shown here is derived from an EMBL/GenBank/DDBJ whole genome shotgun (WGS) entry which is preliminary data.</text>
</comment>
<name>A0ABP8I7S6_9GAMM</name>
<keyword evidence="2" id="KW-1185">Reference proteome</keyword>
<sequence length="85" mass="9938">MTIAKIAYCPLYKSGSMVNLFRIVSANLWSFQWFYKRELVCISLTKAVKVLKKDGDYYETYDKAYVKGWSTWLAKLSIIPADQLR</sequence>
<evidence type="ECO:0000313" key="2">
    <source>
        <dbReference type="Proteomes" id="UP001501294"/>
    </source>
</evidence>
<gene>
    <name evidence="1" type="ORF">GCM10023150_21080</name>
</gene>
<evidence type="ECO:0000313" key="1">
    <source>
        <dbReference type="EMBL" id="GAA4352960.1"/>
    </source>
</evidence>
<accession>A0ABP8I7S6</accession>
<organism evidence="1 2">
    <name type="scientific">Kangiella taiwanensis</name>
    <dbReference type="NCBI Taxonomy" id="1079179"/>
    <lineage>
        <taxon>Bacteria</taxon>
        <taxon>Pseudomonadati</taxon>
        <taxon>Pseudomonadota</taxon>
        <taxon>Gammaproteobacteria</taxon>
        <taxon>Kangiellales</taxon>
        <taxon>Kangiellaceae</taxon>
        <taxon>Kangiella</taxon>
    </lineage>
</organism>
<protein>
    <submittedName>
        <fullName evidence="1">Uncharacterized protein</fullName>
    </submittedName>
</protein>
<proteinExistence type="predicted"/>
<reference evidence="2" key="1">
    <citation type="journal article" date="2019" name="Int. J. Syst. Evol. Microbiol.">
        <title>The Global Catalogue of Microorganisms (GCM) 10K type strain sequencing project: providing services to taxonomists for standard genome sequencing and annotation.</title>
        <authorList>
            <consortium name="The Broad Institute Genomics Platform"/>
            <consortium name="The Broad Institute Genome Sequencing Center for Infectious Disease"/>
            <person name="Wu L."/>
            <person name="Ma J."/>
        </authorList>
    </citation>
    <scope>NUCLEOTIDE SEQUENCE [LARGE SCALE GENOMIC DNA]</scope>
    <source>
        <strain evidence="2">JCM 17727</strain>
    </source>
</reference>
<dbReference type="Proteomes" id="UP001501294">
    <property type="component" value="Unassembled WGS sequence"/>
</dbReference>
<dbReference type="EMBL" id="BAABFU010000003">
    <property type="protein sequence ID" value="GAA4352960.1"/>
    <property type="molecule type" value="Genomic_DNA"/>
</dbReference>